<reference evidence="1" key="1">
    <citation type="submission" date="2020-12" db="EMBL/GenBank/DDBJ databases">
        <title>GES Beta-lactamases isolated from hospital effluents in Brazil.</title>
        <authorList>
            <person name="Conte D."/>
            <person name="Mesa D."/>
            <person name="Palmeiro J.K."/>
            <person name="Dalla-Costa L.M."/>
        </authorList>
    </citation>
    <scope>NUCLEOTIDE SEQUENCE [LARGE SCALE GENOMIC DNA]</scope>
    <source>
        <strain evidence="1">Aero21</strain>
    </source>
</reference>
<organism evidence="1">
    <name type="scientific">Aeromonas caviae</name>
    <name type="common">Aeromonas punctata</name>
    <dbReference type="NCBI Taxonomy" id="648"/>
    <lineage>
        <taxon>Bacteria</taxon>
        <taxon>Pseudomonadati</taxon>
        <taxon>Pseudomonadota</taxon>
        <taxon>Gammaproteobacteria</taxon>
        <taxon>Aeromonadales</taxon>
        <taxon>Aeromonadaceae</taxon>
        <taxon>Aeromonas</taxon>
    </lineage>
</organism>
<dbReference type="EMBL" id="CP065937">
    <property type="protein sequence ID" value="QQA62998.1"/>
    <property type="molecule type" value="Genomic_DNA"/>
</dbReference>
<name>A0A7T4C5A0_AERCA</name>
<dbReference type="AlphaFoldDB" id="A0A7T4C5A0"/>
<sequence>MPNLNVTEIKAFVPARDFTLSKQFYQDLGFTLASGGDGVAYFHLGNASFLLQDGNPPGLAEQLMMHLLVEDVAAWQEQVATSQLARRYGVRVTELVTHAYSHAWRSLNNIHADHSITSMPIAQ</sequence>
<dbReference type="SUPFAM" id="SSF54593">
    <property type="entry name" value="Glyoxalase/Bleomycin resistance protein/Dihydroxybiphenyl dioxygenase"/>
    <property type="match status" value="1"/>
</dbReference>
<gene>
    <name evidence="1" type="ORF">JC965_11545</name>
</gene>
<protein>
    <submittedName>
        <fullName evidence="1">Glyoxalase</fullName>
    </submittedName>
</protein>
<dbReference type="Gene3D" id="3.10.180.10">
    <property type="entry name" value="2,3-Dihydroxybiphenyl 1,2-Dioxygenase, domain 1"/>
    <property type="match status" value="1"/>
</dbReference>
<dbReference type="InterPro" id="IPR029068">
    <property type="entry name" value="Glyas_Bleomycin-R_OHBP_Dase"/>
</dbReference>
<evidence type="ECO:0000313" key="1">
    <source>
        <dbReference type="EMBL" id="QQA62998.1"/>
    </source>
</evidence>
<proteinExistence type="predicted"/>
<accession>A0A7T4C5A0</accession>